<evidence type="ECO:0000256" key="6">
    <source>
        <dbReference type="ARBA" id="ARBA00023157"/>
    </source>
</evidence>
<keyword evidence="5 7" id="KW-0732">Signal</keyword>
<dbReference type="Proteomes" id="UP000188268">
    <property type="component" value="Unassembled WGS sequence"/>
</dbReference>
<dbReference type="EMBL" id="AWWV01013149">
    <property type="protein sequence ID" value="OMO62751.1"/>
    <property type="molecule type" value="Genomic_DNA"/>
</dbReference>
<protein>
    <submittedName>
        <fullName evidence="8">Rapid ALkalinization Factor</fullName>
    </submittedName>
</protein>
<dbReference type="STRING" id="210143.A0A1R3GXJ9"/>
<dbReference type="PANTHER" id="PTHR33136">
    <property type="entry name" value="RAPID ALKALINIZATION FACTOR-LIKE"/>
    <property type="match status" value="1"/>
</dbReference>
<dbReference type="OMA" id="SECIGNE"/>
<dbReference type="GO" id="GO:0005179">
    <property type="term" value="F:hormone activity"/>
    <property type="evidence" value="ECO:0007669"/>
    <property type="project" value="UniProtKB-KW"/>
</dbReference>
<evidence type="ECO:0000256" key="1">
    <source>
        <dbReference type="ARBA" id="ARBA00004613"/>
    </source>
</evidence>
<evidence type="ECO:0000256" key="2">
    <source>
        <dbReference type="ARBA" id="ARBA00009178"/>
    </source>
</evidence>
<organism evidence="8 9">
    <name type="scientific">Corchorus capsularis</name>
    <name type="common">Jute</name>
    <dbReference type="NCBI Taxonomy" id="210143"/>
    <lineage>
        <taxon>Eukaryota</taxon>
        <taxon>Viridiplantae</taxon>
        <taxon>Streptophyta</taxon>
        <taxon>Embryophyta</taxon>
        <taxon>Tracheophyta</taxon>
        <taxon>Spermatophyta</taxon>
        <taxon>Magnoliopsida</taxon>
        <taxon>eudicotyledons</taxon>
        <taxon>Gunneridae</taxon>
        <taxon>Pentapetalae</taxon>
        <taxon>rosids</taxon>
        <taxon>malvids</taxon>
        <taxon>Malvales</taxon>
        <taxon>Malvaceae</taxon>
        <taxon>Grewioideae</taxon>
        <taxon>Apeibeae</taxon>
        <taxon>Corchorus</taxon>
    </lineage>
</organism>
<dbReference type="InterPro" id="IPR008801">
    <property type="entry name" value="RALF"/>
</dbReference>
<sequence>MNIRLSFALLIFSLALSAESSSYGGVHWSRSLFSTMVVDVRDGSVDSTGQTTSFCKRGPFGDCIENEEEVAMESDISRRVLGGKRFISYDALKQNQIPCNRRGNSYYNCAAPGRANPYNRGCSVITHCYRFTS</sequence>
<dbReference type="Gramene" id="OMO62751">
    <property type="protein sequence ID" value="OMO62751"/>
    <property type="gene ID" value="CCACVL1_22653"/>
</dbReference>
<accession>A0A1R3GXJ9</accession>
<evidence type="ECO:0000256" key="7">
    <source>
        <dbReference type="SAM" id="SignalP"/>
    </source>
</evidence>
<evidence type="ECO:0000313" key="8">
    <source>
        <dbReference type="EMBL" id="OMO62751.1"/>
    </source>
</evidence>
<comment type="caution">
    <text evidence="8">The sequence shown here is derived from an EMBL/GenBank/DDBJ whole genome shotgun (WGS) entry which is preliminary data.</text>
</comment>
<name>A0A1R3GXJ9_COCAP</name>
<dbReference type="AlphaFoldDB" id="A0A1R3GXJ9"/>
<keyword evidence="4" id="KW-0372">Hormone</keyword>
<keyword evidence="6" id="KW-1015">Disulfide bond</keyword>
<comment type="similarity">
    <text evidence="2">Belongs to the plant rapid alkalinization factor (RALF) family.</text>
</comment>
<dbReference type="PANTHER" id="PTHR33136:SF89">
    <property type="entry name" value="PROTEIN RALF-LIKE 19"/>
    <property type="match status" value="1"/>
</dbReference>
<dbReference type="OrthoDB" id="1863600at2759"/>
<dbReference type="Pfam" id="PF05498">
    <property type="entry name" value="RALF"/>
    <property type="match status" value="1"/>
</dbReference>
<keyword evidence="3" id="KW-0964">Secreted</keyword>
<feature type="chain" id="PRO_5013045640" evidence="7">
    <location>
        <begin position="21"/>
        <end position="133"/>
    </location>
</feature>
<keyword evidence="9" id="KW-1185">Reference proteome</keyword>
<reference evidence="8 9" key="1">
    <citation type="submission" date="2013-09" db="EMBL/GenBank/DDBJ databases">
        <title>Corchorus capsularis genome sequencing.</title>
        <authorList>
            <person name="Alam M."/>
            <person name="Haque M.S."/>
            <person name="Islam M.S."/>
            <person name="Emdad E.M."/>
            <person name="Islam M.M."/>
            <person name="Ahmed B."/>
            <person name="Halim A."/>
            <person name="Hossen Q.M.M."/>
            <person name="Hossain M.Z."/>
            <person name="Ahmed R."/>
            <person name="Khan M.M."/>
            <person name="Islam R."/>
            <person name="Rashid M.M."/>
            <person name="Khan S.A."/>
            <person name="Rahman M.S."/>
            <person name="Alam M."/>
        </authorList>
    </citation>
    <scope>NUCLEOTIDE SEQUENCE [LARGE SCALE GENOMIC DNA]</scope>
    <source>
        <strain evidence="9">cv. CVL-1</strain>
        <tissue evidence="8">Whole seedling</tissue>
    </source>
</reference>
<proteinExistence type="inferred from homology"/>
<evidence type="ECO:0000313" key="9">
    <source>
        <dbReference type="Proteomes" id="UP000188268"/>
    </source>
</evidence>
<evidence type="ECO:0000256" key="5">
    <source>
        <dbReference type="ARBA" id="ARBA00022729"/>
    </source>
</evidence>
<evidence type="ECO:0000256" key="4">
    <source>
        <dbReference type="ARBA" id="ARBA00022702"/>
    </source>
</evidence>
<feature type="signal peptide" evidence="7">
    <location>
        <begin position="1"/>
        <end position="20"/>
    </location>
</feature>
<dbReference type="GO" id="GO:0009506">
    <property type="term" value="C:plasmodesma"/>
    <property type="evidence" value="ECO:0007669"/>
    <property type="project" value="TreeGrafter"/>
</dbReference>
<dbReference type="GO" id="GO:0005576">
    <property type="term" value="C:extracellular region"/>
    <property type="evidence" value="ECO:0007669"/>
    <property type="project" value="UniProtKB-SubCell"/>
</dbReference>
<dbReference type="GO" id="GO:0040008">
    <property type="term" value="P:regulation of growth"/>
    <property type="evidence" value="ECO:0007669"/>
    <property type="project" value="UniProtKB-ARBA"/>
</dbReference>
<comment type="subcellular location">
    <subcellularLocation>
        <location evidence="1">Secreted</location>
    </subcellularLocation>
</comment>
<dbReference type="GO" id="GO:0019722">
    <property type="term" value="P:calcium-mediated signaling"/>
    <property type="evidence" value="ECO:0007669"/>
    <property type="project" value="TreeGrafter"/>
</dbReference>
<gene>
    <name evidence="8" type="ORF">CCACVL1_22653</name>
</gene>
<evidence type="ECO:0000256" key="3">
    <source>
        <dbReference type="ARBA" id="ARBA00022525"/>
    </source>
</evidence>